<organism evidence="2 3">
    <name type="scientific">Brevundimonas vancanneytii</name>
    <dbReference type="NCBI Taxonomy" id="1325724"/>
    <lineage>
        <taxon>Bacteria</taxon>
        <taxon>Pseudomonadati</taxon>
        <taxon>Pseudomonadota</taxon>
        <taxon>Alphaproteobacteria</taxon>
        <taxon>Caulobacterales</taxon>
        <taxon>Caulobacteraceae</taxon>
        <taxon>Brevundimonas</taxon>
    </lineage>
</organism>
<evidence type="ECO:0008006" key="4">
    <source>
        <dbReference type="Google" id="ProtNLM"/>
    </source>
</evidence>
<name>A0A4P1JWG5_9CAUL</name>
<keyword evidence="1" id="KW-0472">Membrane</keyword>
<keyword evidence="3" id="KW-1185">Reference proteome</keyword>
<sequence length="48" mass="4922">MDKKSGGTFVLGVCGGIILGALIDNMAIGLLLGFAVGFGLVKLNRRKS</sequence>
<protein>
    <recommendedName>
        <fullName evidence="4">Glycine zipper family protein</fullName>
    </recommendedName>
</protein>
<feature type="transmembrane region" description="Helical" evidence="1">
    <location>
        <begin position="17"/>
        <end position="41"/>
    </location>
</feature>
<keyword evidence="1" id="KW-0812">Transmembrane</keyword>
<dbReference type="GeneID" id="56578941"/>
<dbReference type="EMBL" id="LR588407">
    <property type="protein sequence ID" value="VTO12490.1"/>
    <property type="molecule type" value="Genomic_DNA"/>
</dbReference>
<gene>
    <name evidence="2" type="ORF">NCTC9239_00732</name>
</gene>
<dbReference type="AlphaFoldDB" id="A0A4P1JWG5"/>
<accession>A0A4P1JWG5</accession>
<evidence type="ECO:0000256" key="1">
    <source>
        <dbReference type="SAM" id="Phobius"/>
    </source>
</evidence>
<keyword evidence="1" id="KW-1133">Transmembrane helix</keyword>
<proteinExistence type="predicted"/>
<dbReference type="RefSeq" id="WP_003165818.1">
    <property type="nucleotide sequence ID" value="NZ_LR588407.1"/>
</dbReference>
<dbReference type="KEGG" id="bvy:NCTC9239_00732"/>
<dbReference type="Proteomes" id="UP000309952">
    <property type="component" value="Chromosome"/>
</dbReference>
<reference evidence="2 3" key="1">
    <citation type="submission" date="2019-04" db="EMBL/GenBank/DDBJ databases">
        <authorList>
            <consortium name="Pathogen Informatics"/>
        </authorList>
    </citation>
    <scope>NUCLEOTIDE SEQUENCE [LARGE SCALE GENOMIC DNA]</scope>
    <source>
        <strain evidence="2 3">NCTC9239</strain>
    </source>
</reference>
<evidence type="ECO:0000313" key="2">
    <source>
        <dbReference type="EMBL" id="VTO12490.1"/>
    </source>
</evidence>
<evidence type="ECO:0000313" key="3">
    <source>
        <dbReference type="Proteomes" id="UP000309952"/>
    </source>
</evidence>